<reference evidence="7" key="1">
    <citation type="submission" date="2020-01" db="EMBL/GenBank/DDBJ databases">
        <authorList>
            <consortium name="DOE Joint Genome Institute"/>
            <person name="Haridas S."/>
            <person name="Albert R."/>
            <person name="Binder M."/>
            <person name="Bloem J."/>
            <person name="Labutti K."/>
            <person name="Salamov A."/>
            <person name="Andreopoulos B."/>
            <person name="Baker S.E."/>
            <person name="Barry K."/>
            <person name="Bills G."/>
            <person name="Bluhm B.H."/>
            <person name="Cannon C."/>
            <person name="Castanera R."/>
            <person name="Culley D.E."/>
            <person name="Daum C."/>
            <person name="Ezra D."/>
            <person name="Gonzalez J.B."/>
            <person name="Henrissat B."/>
            <person name="Kuo A."/>
            <person name="Liang C."/>
            <person name="Lipzen A."/>
            <person name="Lutzoni F."/>
            <person name="Magnuson J."/>
            <person name="Mondo S."/>
            <person name="Nolan M."/>
            <person name="Ohm R."/>
            <person name="Pangilinan J."/>
            <person name="Park H.-J."/>
            <person name="Ramirez L."/>
            <person name="Alfaro M."/>
            <person name="Sun H."/>
            <person name="Tritt A."/>
            <person name="Yoshinaga Y."/>
            <person name="Zwiers L.-H."/>
            <person name="Turgeon B.G."/>
            <person name="Goodwin S.B."/>
            <person name="Spatafora J.W."/>
            <person name="Crous P.W."/>
            <person name="Grigoriev I.V."/>
        </authorList>
    </citation>
    <scope>NUCLEOTIDE SEQUENCE</scope>
    <source>
        <strain evidence="7">CBS 394.84</strain>
    </source>
</reference>
<name>A0A9P4GFN3_9PLEO</name>
<dbReference type="Proteomes" id="UP000800039">
    <property type="component" value="Unassembled WGS sequence"/>
</dbReference>
<comment type="similarity">
    <text evidence="3">Belongs to the CENP-I/CTF3 family.</text>
</comment>
<keyword evidence="4" id="KW-0158">Chromosome</keyword>
<evidence type="ECO:0000256" key="1">
    <source>
        <dbReference type="ARBA" id="ARBA00004123"/>
    </source>
</evidence>
<evidence type="ECO:0000256" key="3">
    <source>
        <dbReference type="ARBA" id="ARBA00005470"/>
    </source>
</evidence>
<comment type="subcellular location">
    <subcellularLocation>
        <location evidence="2">Chromosome</location>
        <location evidence="2">Centromere</location>
    </subcellularLocation>
    <subcellularLocation>
        <location evidence="1">Nucleus</location>
    </subcellularLocation>
</comment>
<comment type="caution">
    <text evidence="7">The sequence shown here is derived from an EMBL/GenBank/DDBJ whole genome shotgun (WGS) entry which is preliminary data.</text>
</comment>
<proteinExistence type="inferred from homology"/>
<gene>
    <name evidence="7" type="ORF">K460DRAFT_365718</name>
</gene>
<evidence type="ECO:0000313" key="8">
    <source>
        <dbReference type="Proteomes" id="UP000800039"/>
    </source>
</evidence>
<dbReference type="GO" id="GO:0000070">
    <property type="term" value="P:mitotic sister chromatid segregation"/>
    <property type="evidence" value="ECO:0007669"/>
    <property type="project" value="TreeGrafter"/>
</dbReference>
<dbReference type="GO" id="GO:0000939">
    <property type="term" value="C:inner kinetochore"/>
    <property type="evidence" value="ECO:0007669"/>
    <property type="project" value="TreeGrafter"/>
</dbReference>
<dbReference type="OrthoDB" id="6347512at2759"/>
<evidence type="ECO:0000256" key="2">
    <source>
        <dbReference type="ARBA" id="ARBA00004584"/>
    </source>
</evidence>
<evidence type="ECO:0000256" key="6">
    <source>
        <dbReference type="ARBA" id="ARBA00023328"/>
    </source>
</evidence>
<keyword evidence="5" id="KW-0539">Nucleus</keyword>
<dbReference type="GO" id="GO:0005634">
    <property type="term" value="C:nucleus"/>
    <property type="evidence" value="ECO:0007669"/>
    <property type="project" value="UniProtKB-SubCell"/>
</dbReference>
<dbReference type="GeneID" id="63850484"/>
<keyword evidence="6" id="KW-0137">Centromere</keyword>
<evidence type="ECO:0000256" key="5">
    <source>
        <dbReference type="ARBA" id="ARBA00023242"/>
    </source>
</evidence>
<keyword evidence="8" id="KW-1185">Reference proteome</keyword>
<dbReference type="RefSeq" id="XP_040787320.1">
    <property type="nucleotide sequence ID" value="XM_040933233.1"/>
</dbReference>
<dbReference type="GO" id="GO:0034080">
    <property type="term" value="P:CENP-A containing chromatin assembly"/>
    <property type="evidence" value="ECO:0007669"/>
    <property type="project" value="TreeGrafter"/>
</dbReference>
<evidence type="ECO:0000313" key="7">
    <source>
        <dbReference type="EMBL" id="KAF1844757.1"/>
    </source>
</evidence>
<accession>A0A9P4GFN3</accession>
<sequence length="704" mass="78220">MPSIADEPPALHDALDLLHKASRTPAKQRTVKVSSIVDVICRHALQHGLDQDALRDVVQLASVKTNLDQTSVTTLVKNLYPAQWVPGDIIVTVVGALGQGKGKPSPATQDSLVKWLTAVHEIIEDANVLSRLYGVLFSMLDMISIRTSLCHLLSLITRRKHVKPFRIQQLLELSRGLGNEPALQGLLRVYKDYYPDIILGSTSTSRKSFSPRPDSVWRTRISAIQEASAATNDSSVDRHNGFRVLRKGPKRSKVAVIPEVHTYYATENSVTLEGIDNVEDFVEKLDRLEPPGQLVALLTDSLLQKYVELTPSPIVSTRIDLWLATCLEELYEAEGLETGDAQYLSEVLDGLLKHAQYTKAMHPTVLAFLKEYLPIWNGQENVDSILGLLSYIPIDSFKDVYSTYLSSAERALAGHGPSAHPKLIEFYSSLFQHQVSTTSSKNDRHSSSSHRVLKDLVAHVSELSTSLLLSLPLNSGSSLISSILGFYELLSTSSKPHVIPIILPPMHLIYLLAQNASSTMLSRVYGIIGSYKVAFDQHPKPVKDYYPVSVTERLNSCLRDLYNMLWVSRALSIQDQKSVGLYCDPSLRVALKDYLSSLDRDYSISTAFALSNNAWLASGSAAAWRALEERDIETEGYDKDSIRYHHGPVTPRSLEVLKRKGGINVEWDGPMGYKVFVLNWLAERGLSGIKQFMFATVTDLKGKV</sequence>
<evidence type="ECO:0000256" key="4">
    <source>
        <dbReference type="ARBA" id="ARBA00022454"/>
    </source>
</evidence>
<dbReference type="CDD" id="cd22647">
    <property type="entry name" value="CTF3_NTD_HEAT"/>
    <property type="match status" value="1"/>
</dbReference>
<protein>
    <submittedName>
        <fullName evidence="7">Mis6-domain-containing protein</fullName>
    </submittedName>
</protein>
<dbReference type="PANTHER" id="PTHR48208">
    <property type="entry name" value="CENTROMERE PROTEIN I"/>
    <property type="match status" value="1"/>
</dbReference>
<dbReference type="EMBL" id="ML976616">
    <property type="protein sequence ID" value="KAF1844757.1"/>
    <property type="molecule type" value="Genomic_DNA"/>
</dbReference>
<dbReference type="InterPro" id="IPR012485">
    <property type="entry name" value="CENP-I"/>
</dbReference>
<dbReference type="AlphaFoldDB" id="A0A9P4GFN3"/>
<organism evidence="7 8">
    <name type="scientific">Cucurbitaria berberidis CBS 394.84</name>
    <dbReference type="NCBI Taxonomy" id="1168544"/>
    <lineage>
        <taxon>Eukaryota</taxon>
        <taxon>Fungi</taxon>
        <taxon>Dikarya</taxon>
        <taxon>Ascomycota</taxon>
        <taxon>Pezizomycotina</taxon>
        <taxon>Dothideomycetes</taxon>
        <taxon>Pleosporomycetidae</taxon>
        <taxon>Pleosporales</taxon>
        <taxon>Pleosporineae</taxon>
        <taxon>Cucurbitariaceae</taxon>
        <taxon>Cucurbitaria</taxon>
    </lineage>
</organism>
<dbReference type="PANTHER" id="PTHR48208:SF2">
    <property type="entry name" value="CENTROMERE PROTEIN I"/>
    <property type="match status" value="1"/>
</dbReference>
<dbReference type="Pfam" id="PF07778">
    <property type="entry name" value="CENP-I"/>
    <property type="match status" value="1"/>
</dbReference>